<dbReference type="Gene3D" id="3.40.50.2000">
    <property type="entry name" value="Glycogen Phosphorylase B"/>
    <property type="match status" value="1"/>
</dbReference>
<dbReference type="PANTHER" id="PTHR46656">
    <property type="entry name" value="PUTATIVE-RELATED"/>
    <property type="match status" value="1"/>
</dbReference>
<organism evidence="1">
    <name type="scientific">uncultured Chloroflexia bacterium</name>
    <dbReference type="NCBI Taxonomy" id="1672391"/>
    <lineage>
        <taxon>Bacteria</taxon>
        <taxon>Bacillati</taxon>
        <taxon>Chloroflexota</taxon>
        <taxon>Chloroflexia</taxon>
        <taxon>environmental samples</taxon>
    </lineage>
</organism>
<reference evidence="1" key="1">
    <citation type="submission" date="2020-02" db="EMBL/GenBank/DDBJ databases">
        <authorList>
            <person name="Meier V. D."/>
        </authorList>
    </citation>
    <scope>NUCLEOTIDE SEQUENCE</scope>
    <source>
        <strain evidence="1">AVDCRST_MAG93</strain>
    </source>
</reference>
<dbReference type="EMBL" id="CADCTR010002803">
    <property type="protein sequence ID" value="CAA9369805.1"/>
    <property type="molecule type" value="Genomic_DNA"/>
</dbReference>
<accession>A0A6J4MVE4</accession>
<dbReference type="AlphaFoldDB" id="A0A6J4MVE4"/>
<name>A0A6J4MVE4_9CHLR</name>
<protein>
    <submittedName>
        <fullName evidence="1">Uncharacterized protein</fullName>
    </submittedName>
</protein>
<dbReference type="PANTHER" id="PTHR46656:SF3">
    <property type="entry name" value="PUTATIVE-RELATED"/>
    <property type="match status" value="1"/>
</dbReference>
<feature type="non-terminal residue" evidence="1">
    <location>
        <position position="1"/>
    </location>
</feature>
<evidence type="ECO:0000313" key="1">
    <source>
        <dbReference type="EMBL" id="CAA9369805.1"/>
    </source>
</evidence>
<proteinExistence type="predicted"/>
<sequence>RLVDAQGTQVDNRRFFGMWAEPDYEHLRYLMRWLYEHPDEAAVKGRAAAERVHKEWTWERVAQQMIADLNAVAGA</sequence>
<dbReference type="SUPFAM" id="SSF53756">
    <property type="entry name" value="UDP-Glycosyltransferase/glycogen phosphorylase"/>
    <property type="match status" value="1"/>
</dbReference>
<gene>
    <name evidence="1" type="ORF">AVDCRST_MAG93-8324</name>
</gene>